<sequence length="102" mass="11144">MTKPEKQILVCGSFRASGEPQGVCEKKGAIGLIPYIQEELNDRGLDTVSIAMTSCLNMCDRGPVMAIFPDNLWYGGIDSEDAVDAVLDALEEDEEAEDYILN</sequence>
<gene>
    <name evidence="1" type="ORF">PQJ61_00020</name>
</gene>
<proteinExistence type="predicted"/>
<dbReference type="SUPFAM" id="SSF52833">
    <property type="entry name" value="Thioredoxin-like"/>
    <property type="match status" value="1"/>
</dbReference>
<dbReference type="AlphaFoldDB" id="A0AAJ1I9F2"/>
<protein>
    <submittedName>
        <fullName evidence="1">(2Fe-2S) ferredoxin domain-containing protein</fullName>
    </submittedName>
</protein>
<reference evidence="1 2" key="1">
    <citation type="submission" date="2022-12" db="EMBL/GenBank/DDBJ databases">
        <title>Metagenome assembled genome from gulf of manar.</title>
        <authorList>
            <person name="Kohli P."/>
            <person name="Pk S."/>
            <person name="Venkata Ramana C."/>
            <person name="Sasikala C."/>
        </authorList>
    </citation>
    <scope>NUCLEOTIDE SEQUENCE [LARGE SCALE GENOMIC DNA]</scope>
    <source>
        <strain evidence="1">JB008</strain>
    </source>
</reference>
<dbReference type="EMBL" id="JAQQAL010000001">
    <property type="protein sequence ID" value="MDC7225130.1"/>
    <property type="molecule type" value="Genomic_DNA"/>
</dbReference>
<organism evidence="1 2">
    <name type="scientific">Candidatus Thalassospirochaeta sargassi</name>
    <dbReference type="NCBI Taxonomy" id="3119039"/>
    <lineage>
        <taxon>Bacteria</taxon>
        <taxon>Pseudomonadati</taxon>
        <taxon>Spirochaetota</taxon>
        <taxon>Spirochaetia</taxon>
        <taxon>Spirochaetales</taxon>
        <taxon>Spirochaetaceae</taxon>
        <taxon>Candidatus Thalassospirochaeta</taxon>
    </lineage>
</organism>
<comment type="caution">
    <text evidence="1">The sequence shown here is derived from an EMBL/GenBank/DDBJ whole genome shotgun (WGS) entry which is preliminary data.</text>
</comment>
<accession>A0AAJ1I9F2</accession>
<dbReference type="InterPro" id="IPR036249">
    <property type="entry name" value="Thioredoxin-like_sf"/>
</dbReference>
<dbReference type="CDD" id="cd02980">
    <property type="entry name" value="TRX_Fd_family"/>
    <property type="match status" value="1"/>
</dbReference>
<evidence type="ECO:0000313" key="1">
    <source>
        <dbReference type="EMBL" id="MDC7225130.1"/>
    </source>
</evidence>
<dbReference type="Proteomes" id="UP001221217">
    <property type="component" value="Unassembled WGS sequence"/>
</dbReference>
<dbReference type="Gene3D" id="3.40.30.10">
    <property type="entry name" value="Glutaredoxin"/>
    <property type="match status" value="1"/>
</dbReference>
<evidence type="ECO:0000313" key="2">
    <source>
        <dbReference type="Proteomes" id="UP001221217"/>
    </source>
</evidence>
<name>A0AAJ1I9F2_9SPIO</name>